<protein>
    <submittedName>
        <fullName evidence="2">Uncharacterized protein</fullName>
    </submittedName>
</protein>
<dbReference type="GeneID" id="5652487"/>
<name>Q4QA17_LEIMA</name>
<dbReference type="EMBL" id="FR796421">
    <property type="protein sequence ID" value="CAJ04943.1"/>
    <property type="molecule type" value="Genomic_DNA"/>
</dbReference>
<dbReference type="AlphaFoldDB" id="Q4QA17"/>
<accession>Q4QA17</accession>
<feature type="chain" id="PRO_5004242051" evidence="1">
    <location>
        <begin position="21"/>
        <end position="516"/>
    </location>
</feature>
<organism evidence="2 3">
    <name type="scientific">Leishmania major</name>
    <dbReference type="NCBI Taxonomy" id="5664"/>
    <lineage>
        <taxon>Eukaryota</taxon>
        <taxon>Discoba</taxon>
        <taxon>Euglenozoa</taxon>
        <taxon>Kinetoplastea</taxon>
        <taxon>Metakinetoplastina</taxon>
        <taxon>Trypanosomatida</taxon>
        <taxon>Trypanosomatidae</taxon>
        <taxon>Leishmaniinae</taxon>
        <taxon>Leishmania</taxon>
    </lineage>
</organism>
<feature type="signal peptide" evidence="1">
    <location>
        <begin position="1"/>
        <end position="20"/>
    </location>
</feature>
<gene>
    <name evidence="2" type="ORF">LMJF_25_0770</name>
</gene>
<proteinExistence type="predicted"/>
<dbReference type="VEuPathDB" id="TriTrypDB:LMJFC_250014800"/>
<dbReference type="Proteomes" id="UP000000542">
    <property type="component" value="Chromosome 25"/>
</dbReference>
<dbReference type="VEuPathDB" id="TriTrypDB:LMJSD75_250013800"/>
<evidence type="ECO:0000313" key="2">
    <source>
        <dbReference type="EMBL" id="CAJ04943.1"/>
    </source>
</evidence>
<dbReference type="OMA" id="YTHETRF"/>
<dbReference type="RefSeq" id="XP_001683831.1">
    <property type="nucleotide sequence ID" value="XM_001683779.1"/>
</dbReference>
<dbReference type="KEGG" id="lma:LMJF_25_0770"/>
<reference evidence="2 3" key="2">
    <citation type="journal article" date="2011" name="Genome Res.">
        <title>Chromosome and gene copy number variation allow major structural change between species and strains of Leishmania.</title>
        <authorList>
            <person name="Rogers M.B."/>
            <person name="Hilley J.D."/>
            <person name="Dickens N.J."/>
            <person name="Wilkes J."/>
            <person name="Bates P.A."/>
            <person name="Depledge D.P."/>
            <person name="Harris D."/>
            <person name="Her Y."/>
            <person name="Herzyk P."/>
            <person name="Imamura H."/>
            <person name="Otto T.D."/>
            <person name="Sanders M."/>
            <person name="Seeger K."/>
            <person name="Dujardin J.C."/>
            <person name="Berriman M."/>
            <person name="Smith D.F."/>
            <person name="Hertz-Fowler C."/>
            <person name="Mottram J.C."/>
        </authorList>
    </citation>
    <scope>NUCLEOTIDE SEQUENCE [LARGE SCALE GENOMIC DNA]</scope>
    <source>
        <strain evidence="3">MHOM/IL/81/Friedlin</strain>
    </source>
</reference>
<reference evidence="2 3" key="1">
    <citation type="journal article" date="2005" name="Science">
        <title>The genome of the kinetoplastid parasite, Leishmania major.</title>
        <authorList>
            <person name="Ivens A.C."/>
            <person name="Peacock C.S."/>
            <person name="Worthey E.A."/>
            <person name="Murphy L."/>
            <person name="Aggarwal G."/>
            <person name="Berriman M."/>
            <person name="Sisk E."/>
            <person name="Rajandream M.A."/>
            <person name="Adlem E."/>
            <person name="Aert R."/>
            <person name="Anupama A."/>
            <person name="Apostolou Z."/>
            <person name="Attipoe P."/>
            <person name="Bason N."/>
            <person name="Bauser C."/>
            <person name="Beck A."/>
            <person name="Beverley S.M."/>
            <person name="Bianchettin G."/>
            <person name="Borzym K."/>
            <person name="Bothe G."/>
            <person name="Bruschi C.V."/>
            <person name="Collins M."/>
            <person name="Cadag E."/>
            <person name="Ciarloni L."/>
            <person name="Clayton C."/>
            <person name="Coulson R.M."/>
            <person name="Cronin A."/>
            <person name="Cruz A.K."/>
            <person name="Davies R.M."/>
            <person name="De Gaudenzi J."/>
            <person name="Dobson D.E."/>
            <person name="Duesterhoeft A."/>
            <person name="Fazelina G."/>
            <person name="Fosker N."/>
            <person name="Frasch A.C."/>
            <person name="Fraser A."/>
            <person name="Fuchs M."/>
            <person name="Gabel C."/>
            <person name="Goble A."/>
            <person name="Goffeau A."/>
            <person name="Harris D."/>
            <person name="Hertz-Fowler C."/>
            <person name="Hilbert H."/>
            <person name="Horn D."/>
            <person name="Huang Y."/>
            <person name="Klages S."/>
            <person name="Knights A."/>
            <person name="Kube M."/>
            <person name="Larke N."/>
            <person name="Litvin L."/>
            <person name="Lord A."/>
            <person name="Louie T."/>
            <person name="Marra M."/>
            <person name="Masuy D."/>
            <person name="Matthews K."/>
            <person name="Michaeli S."/>
            <person name="Mottram J.C."/>
            <person name="Muller-Auer S."/>
            <person name="Munden H."/>
            <person name="Nelson S."/>
            <person name="Norbertczak H."/>
            <person name="Oliver K."/>
            <person name="O'neil S."/>
            <person name="Pentony M."/>
            <person name="Pohl T.M."/>
            <person name="Price C."/>
            <person name="Purnelle B."/>
            <person name="Quail M.A."/>
            <person name="Rabbinowitsch E."/>
            <person name="Reinhardt R."/>
            <person name="Rieger M."/>
            <person name="Rinta J."/>
            <person name="Robben J."/>
            <person name="Robertson L."/>
            <person name="Ruiz J.C."/>
            <person name="Rutter S."/>
            <person name="Saunders D."/>
            <person name="Schafer M."/>
            <person name="Schein J."/>
            <person name="Schwartz D.C."/>
            <person name="Seeger K."/>
            <person name="Seyler A."/>
            <person name="Sharp S."/>
            <person name="Shin H."/>
            <person name="Sivam D."/>
            <person name="Squares R."/>
            <person name="Squares S."/>
            <person name="Tosato V."/>
            <person name="Vogt C."/>
            <person name="Volckaert G."/>
            <person name="Wambutt R."/>
            <person name="Warren T."/>
            <person name="Wedler H."/>
            <person name="Woodward J."/>
            <person name="Zhou S."/>
            <person name="Zimmermann W."/>
            <person name="Smith D.F."/>
            <person name="Blackwell J.M."/>
            <person name="Stuart K.D."/>
            <person name="Barrell B."/>
            <person name="Myler P.J."/>
        </authorList>
    </citation>
    <scope>NUCLEOTIDE SEQUENCE [LARGE SCALE GENOMIC DNA]</scope>
    <source>
        <strain evidence="3">MHOM/IL/81/Friedlin</strain>
    </source>
</reference>
<sequence>MFSWCTTLSLSLSFFLLSSSSTHMRTYMCSRACNLFRVQFRPPPTPPPTRPSPSSSSSRFGAFWLFYSVVSSTHVLQVFRAKYKNQQCHRLTVKRMGQSASSSQENPSTGEGFVASATHYEPRRAGRAESPAMEVQSMLCTLNFPPSASGAGAEGVYSPPFTASSAVNANGAAAVIPILCLDASALDIRQLFKSLELPPAQCAKALQEASRKASGVLLHAPANTSVDVLRQFLLSQTTLSAPANTVDSGALTLHLFALRRPLLSIADGAAADVTPSCATAEASSNSLVALAESMELSELSMNNQLFVFPLLGSSETDCNPLAKDHGGVGATDSYWAALRREEAEVEEAAAASFSVGAGDPPTTRRALVLLYTHETRFGFDGDDLLLLGCCTSICACIAAGICCCMNAAKDNQQPNHVNTKPNYYGGNGVPQYYHNGAGNAYYGQQPQQNYYNSAAPGYGMPPNAYANTNANVLQPQLLHQNYYGGGYQYQPQNQQMNGIPIQSATYVPSAPAAGPL</sequence>
<evidence type="ECO:0000256" key="1">
    <source>
        <dbReference type="SAM" id="SignalP"/>
    </source>
</evidence>
<dbReference type="VEuPathDB" id="TriTrypDB:LMJLV39_250013900"/>
<dbReference type="VEuPathDB" id="TriTrypDB:LmjF.25.0770"/>
<keyword evidence="3" id="KW-1185">Reference proteome</keyword>
<dbReference type="HOGENOM" id="CLU_528371_0_0_1"/>
<dbReference type="InParanoid" id="Q4QA17"/>
<keyword evidence="1" id="KW-0732">Signal</keyword>
<dbReference type="eggNOG" id="ENOG502SIWS">
    <property type="taxonomic scope" value="Eukaryota"/>
</dbReference>
<evidence type="ECO:0000313" key="3">
    <source>
        <dbReference type="Proteomes" id="UP000000542"/>
    </source>
</evidence>